<gene>
    <name evidence="2" type="ORF">HD592_000139</name>
</gene>
<reference evidence="2" key="1">
    <citation type="submission" date="2020-08" db="EMBL/GenBank/DDBJ databases">
        <title>Sequencing the genomes of 1000 actinobacteria strains.</title>
        <authorList>
            <person name="Klenk H.-P."/>
        </authorList>
    </citation>
    <scope>NUCLEOTIDE SEQUENCE</scope>
    <source>
        <strain evidence="2">DSM 10695</strain>
    </source>
</reference>
<dbReference type="AlphaFoldDB" id="A0A923IYF8"/>
<sequence>MDPIMQFKSHIHGKNADVRIYPDRVEWTRKGWLGAGSKAALGFMTMGASLLATGIRRSEDGEIIPLNAITHIGKHRGKGLNTEVVLTTSGGDLAMRVHHGQADLIIATIHQIQRDGYTLPSASQMPMTPPQPTPVPASAPTPAIPDVAEQLSKLGHLRDAGILTEEEFATKKADLLSRL</sequence>
<dbReference type="EMBL" id="JACHMK010000001">
    <property type="protein sequence ID" value="MBB6333574.1"/>
    <property type="molecule type" value="Genomic_DNA"/>
</dbReference>
<feature type="domain" description="SHOCT" evidence="1">
    <location>
        <begin position="149"/>
        <end position="176"/>
    </location>
</feature>
<evidence type="ECO:0000313" key="2">
    <source>
        <dbReference type="EMBL" id="MBB6333574.1"/>
    </source>
</evidence>
<dbReference type="InterPro" id="IPR018649">
    <property type="entry name" value="SHOCT"/>
</dbReference>
<dbReference type="RefSeq" id="WP_221437784.1">
    <property type="nucleotide sequence ID" value="NZ_JACHMK010000001.1"/>
</dbReference>
<organism evidence="2 3">
    <name type="scientific">Schaalia hyovaginalis</name>
    <dbReference type="NCBI Taxonomy" id="29316"/>
    <lineage>
        <taxon>Bacteria</taxon>
        <taxon>Bacillati</taxon>
        <taxon>Actinomycetota</taxon>
        <taxon>Actinomycetes</taxon>
        <taxon>Actinomycetales</taxon>
        <taxon>Actinomycetaceae</taxon>
        <taxon>Schaalia</taxon>
    </lineage>
</organism>
<comment type="caution">
    <text evidence="2">The sequence shown here is derived from an EMBL/GenBank/DDBJ whole genome shotgun (WGS) entry which is preliminary data.</text>
</comment>
<name>A0A923IYF8_9ACTO</name>
<dbReference type="Pfam" id="PF09851">
    <property type="entry name" value="SHOCT"/>
    <property type="match status" value="1"/>
</dbReference>
<accession>A0A923IYF8</accession>
<dbReference type="Proteomes" id="UP000617426">
    <property type="component" value="Unassembled WGS sequence"/>
</dbReference>
<evidence type="ECO:0000313" key="3">
    <source>
        <dbReference type="Proteomes" id="UP000617426"/>
    </source>
</evidence>
<proteinExistence type="predicted"/>
<keyword evidence="3" id="KW-1185">Reference proteome</keyword>
<protein>
    <recommendedName>
        <fullName evidence="1">SHOCT domain-containing protein</fullName>
    </recommendedName>
</protein>
<evidence type="ECO:0000259" key="1">
    <source>
        <dbReference type="Pfam" id="PF09851"/>
    </source>
</evidence>